<reference evidence="2" key="1">
    <citation type="submission" date="2022-01" db="EMBL/GenBank/DDBJ databases">
        <title>PSI-footprinting approach for the identification of protein synthesis inhibitor producers.</title>
        <authorList>
            <person name="Handel F."/>
            <person name="Kulik A."/>
            <person name="Wex K.W."/>
            <person name="Berscheid A."/>
            <person name="Saur J.S."/>
            <person name="Winkler A."/>
            <person name="Wibberg D."/>
            <person name="Kalinowski J."/>
            <person name="Broetz-Oesterhelt H."/>
            <person name="Mast Y."/>
        </authorList>
    </citation>
    <scope>NUCLEOTIDE SEQUENCE</scope>
    <source>
        <strain evidence="2">KNN 49.3e</strain>
    </source>
</reference>
<name>A0ABY4NT28_9PSEU</name>
<dbReference type="EMBL" id="CP091196">
    <property type="protein sequence ID" value="UQS23163.1"/>
    <property type="molecule type" value="Genomic_DNA"/>
</dbReference>
<keyword evidence="3" id="KW-1185">Reference proteome</keyword>
<dbReference type="Proteomes" id="UP000830158">
    <property type="component" value="Chromosome"/>
</dbReference>
<evidence type="ECO:0000313" key="2">
    <source>
        <dbReference type="EMBL" id="UQS23163.1"/>
    </source>
</evidence>
<evidence type="ECO:0000256" key="1">
    <source>
        <dbReference type="SAM" id="MobiDB-lite"/>
    </source>
</evidence>
<dbReference type="RefSeq" id="WP_162831158.1">
    <property type="nucleotide sequence ID" value="NZ_CP091196.1"/>
</dbReference>
<gene>
    <name evidence="2" type="ORF">L1857_10205</name>
</gene>
<protein>
    <recommendedName>
        <fullName evidence="4">Methyltransferase</fullName>
    </recommendedName>
</protein>
<organism evidence="2 3">
    <name type="scientific">Amycolatopsis thermalba</name>
    <dbReference type="NCBI Taxonomy" id="944492"/>
    <lineage>
        <taxon>Bacteria</taxon>
        <taxon>Bacillati</taxon>
        <taxon>Actinomycetota</taxon>
        <taxon>Actinomycetes</taxon>
        <taxon>Pseudonocardiales</taxon>
        <taxon>Pseudonocardiaceae</taxon>
        <taxon>Amycolatopsis</taxon>
    </lineage>
</organism>
<feature type="region of interest" description="Disordered" evidence="1">
    <location>
        <begin position="1"/>
        <end position="32"/>
    </location>
</feature>
<evidence type="ECO:0000313" key="3">
    <source>
        <dbReference type="Proteomes" id="UP000830158"/>
    </source>
</evidence>
<evidence type="ECO:0008006" key="4">
    <source>
        <dbReference type="Google" id="ProtNLM"/>
    </source>
</evidence>
<feature type="compositionally biased region" description="Basic residues" evidence="1">
    <location>
        <begin position="1"/>
        <end position="16"/>
    </location>
</feature>
<proteinExistence type="predicted"/>
<sequence>MASGSRHAHRRARHPRGAWPAVAEGTSPTTSEGIPWALDVLFAAADGWWDRGGLRSRWEWLDLLRAAGFREPGFAALHAGHHDPGGVVWASK</sequence>
<accession>A0ABY4NT28</accession>